<sequence>MDETLITVKEVALNNNCPECYGRGGLILTFKQKVIENQLYKSITSEIKESIHCKTCNNIVYPEQWTDDIDRIVEYQQKAFKALASSTYIKKTSWIIIALVSIVILGTILLVAFV</sequence>
<organism evidence="2 3">
    <name type="scientific">Confluentibacter flavum</name>
    <dbReference type="NCBI Taxonomy" id="1909700"/>
    <lineage>
        <taxon>Bacteria</taxon>
        <taxon>Pseudomonadati</taxon>
        <taxon>Bacteroidota</taxon>
        <taxon>Flavobacteriia</taxon>
        <taxon>Flavobacteriales</taxon>
        <taxon>Flavobacteriaceae</taxon>
        <taxon>Confluentibacter</taxon>
    </lineage>
</organism>
<name>A0A2N3HI66_9FLAO</name>
<comment type="caution">
    <text evidence="2">The sequence shown here is derived from an EMBL/GenBank/DDBJ whole genome shotgun (WGS) entry which is preliminary data.</text>
</comment>
<evidence type="ECO:0000256" key="1">
    <source>
        <dbReference type="SAM" id="Phobius"/>
    </source>
</evidence>
<keyword evidence="1" id="KW-0472">Membrane</keyword>
<keyword evidence="1" id="KW-0812">Transmembrane</keyword>
<keyword evidence="3" id="KW-1185">Reference proteome</keyword>
<accession>A0A2N3HI66</accession>
<protein>
    <submittedName>
        <fullName evidence="2">Uncharacterized protein</fullName>
    </submittedName>
</protein>
<dbReference type="Proteomes" id="UP000233435">
    <property type="component" value="Unassembled WGS sequence"/>
</dbReference>
<dbReference type="RefSeq" id="WP_106660082.1">
    <property type="nucleotide sequence ID" value="NZ_PJEO01000043.1"/>
</dbReference>
<reference evidence="2 3" key="1">
    <citation type="submission" date="2017-12" db="EMBL/GenBank/DDBJ databases">
        <title>Confluentibacter flavum sp. nov., isolated from the saline lake.</title>
        <authorList>
            <person name="Yu L."/>
        </authorList>
    </citation>
    <scope>NUCLEOTIDE SEQUENCE [LARGE SCALE GENOMIC DNA]</scope>
    <source>
        <strain evidence="2 3">3B</strain>
    </source>
</reference>
<proteinExistence type="predicted"/>
<keyword evidence="1" id="KW-1133">Transmembrane helix</keyword>
<gene>
    <name evidence="2" type="ORF">CSW08_11765</name>
</gene>
<feature type="transmembrane region" description="Helical" evidence="1">
    <location>
        <begin position="94"/>
        <end position="113"/>
    </location>
</feature>
<dbReference type="OrthoDB" id="1139350at2"/>
<dbReference type="AlphaFoldDB" id="A0A2N3HI66"/>
<dbReference type="EMBL" id="PJEO01000043">
    <property type="protein sequence ID" value="PKQ44657.1"/>
    <property type="molecule type" value="Genomic_DNA"/>
</dbReference>
<evidence type="ECO:0000313" key="2">
    <source>
        <dbReference type="EMBL" id="PKQ44657.1"/>
    </source>
</evidence>
<evidence type="ECO:0000313" key="3">
    <source>
        <dbReference type="Proteomes" id="UP000233435"/>
    </source>
</evidence>